<accession>A0A0Q3HE27</accession>
<sequence>MLRSLFPASYSKAAADDDSLPAACRAALTPPPTSLPRQYCRDVFPRKAPPPKDGLSCCTPVPNTVSEGSKSLLDRLKDLKAAANSLPAMCRAALTLPPPSLSQQYYRDVFPRKAPPPKDEPRRCSTVPKITSDGTKSLLDQLKDLKDSKKALQDRNTNLEKHKEMISKEVHDCMISNALFKVRLAGHMRLSRCYEVVSGIAKIHRREGYEGVCQS</sequence>
<dbReference type="ExpressionAtlas" id="A0A0Q3HE27">
    <property type="expression patterns" value="baseline and differential"/>
</dbReference>
<organism evidence="2">
    <name type="scientific">Brachypodium distachyon</name>
    <name type="common">Purple false brome</name>
    <name type="synonym">Trachynia distachya</name>
    <dbReference type="NCBI Taxonomy" id="15368"/>
    <lineage>
        <taxon>Eukaryota</taxon>
        <taxon>Viridiplantae</taxon>
        <taxon>Streptophyta</taxon>
        <taxon>Embryophyta</taxon>
        <taxon>Tracheophyta</taxon>
        <taxon>Spermatophyta</taxon>
        <taxon>Magnoliopsida</taxon>
        <taxon>Liliopsida</taxon>
        <taxon>Poales</taxon>
        <taxon>Poaceae</taxon>
        <taxon>BOP clade</taxon>
        <taxon>Pooideae</taxon>
        <taxon>Stipodae</taxon>
        <taxon>Brachypodieae</taxon>
        <taxon>Brachypodium</taxon>
    </lineage>
</organism>
<evidence type="ECO:0000313" key="3">
    <source>
        <dbReference type="EnsemblPlants" id="KQK21032"/>
    </source>
</evidence>
<dbReference type="KEGG" id="bdi:104581736"/>
<dbReference type="Gramene" id="PNT77136">
    <property type="protein sequence ID" value="PNT77136"/>
    <property type="gene ID" value="BRADI_1g58258v3"/>
</dbReference>
<dbReference type="EMBL" id="CM000880">
    <property type="protein sequence ID" value="PNT77136.1"/>
    <property type="molecule type" value="Genomic_DNA"/>
</dbReference>
<reference evidence="3" key="3">
    <citation type="submission" date="2018-08" db="UniProtKB">
        <authorList>
            <consortium name="EnsemblPlants"/>
        </authorList>
    </citation>
    <scope>IDENTIFICATION</scope>
    <source>
        <strain evidence="3">cv. Bd21</strain>
    </source>
</reference>
<proteinExistence type="predicted"/>
<name>A0A0Q3HE27_BRADI</name>
<dbReference type="AlphaFoldDB" id="A0A0Q3HE27"/>
<evidence type="ECO:0000313" key="2">
    <source>
        <dbReference type="EMBL" id="KQK21032.1"/>
    </source>
</evidence>
<evidence type="ECO:0000313" key="4">
    <source>
        <dbReference type="Proteomes" id="UP000008810"/>
    </source>
</evidence>
<dbReference type="EnsemblPlants" id="PNT77136">
    <property type="protein sequence ID" value="PNT77136"/>
    <property type="gene ID" value="BRADI_1g58258v3"/>
</dbReference>
<evidence type="ECO:0000256" key="1">
    <source>
        <dbReference type="SAM" id="Coils"/>
    </source>
</evidence>
<protein>
    <submittedName>
        <fullName evidence="2 3">Uncharacterized protein</fullName>
    </submittedName>
</protein>
<dbReference type="EMBL" id="CM000880">
    <property type="protein sequence ID" value="KQK21032.1"/>
    <property type="molecule type" value="Genomic_DNA"/>
</dbReference>
<feature type="coiled-coil region" evidence="1">
    <location>
        <begin position="135"/>
        <end position="169"/>
    </location>
</feature>
<dbReference type="EnsemblPlants" id="KQK21032">
    <property type="protein sequence ID" value="KQK21032"/>
    <property type="gene ID" value="BRADI_1g58258v3"/>
</dbReference>
<dbReference type="GeneID" id="104581736"/>
<keyword evidence="1" id="KW-0175">Coiled coil</keyword>
<dbReference type="Gramene" id="KQK21032">
    <property type="protein sequence ID" value="KQK21032"/>
    <property type="gene ID" value="BRADI_1g58258v3"/>
</dbReference>
<dbReference type="Proteomes" id="UP000008810">
    <property type="component" value="Chromosome 1"/>
</dbReference>
<dbReference type="OrthoDB" id="694084at2759"/>
<keyword evidence="4" id="KW-1185">Reference proteome</keyword>
<reference evidence="2" key="2">
    <citation type="submission" date="2017-06" db="EMBL/GenBank/DDBJ databases">
        <title>WGS assembly of Brachypodium distachyon.</title>
        <authorList>
            <consortium name="The International Brachypodium Initiative"/>
            <person name="Lucas S."/>
            <person name="Harmon-Smith M."/>
            <person name="Lail K."/>
            <person name="Tice H."/>
            <person name="Grimwood J."/>
            <person name="Bruce D."/>
            <person name="Barry K."/>
            <person name="Shu S."/>
            <person name="Lindquist E."/>
            <person name="Wang M."/>
            <person name="Pitluck S."/>
            <person name="Vogel J.P."/>
            <person name="Garvin D.F."/>
            <person name="Mockler T.C."/>
            <person name="Schmutz J."/>
            <person name="Rokhsar D."/>
            <person name="Bevan M.W."/>
        </authorList>
    </citation>
    <scope>NUCLEOTIDE SEQUENCE</scope>
    <source>
        <strain evidence="2">Bd21</strain>
    </source>
</reference>
<dbReference type="RefSeq" id="XP_010228428.1">
    <property type="nucleotide sequence ID" value="XM_010230126.3"/>
</dbReference>
<reference evidence="2 3" key="1">
    <citation type="journal article" date="2010" name="Nature">
        <title>Genome sequencing and analysis of the model grass Brachypodium distachyon.</title>
        <authorList>
            <consortium name="International Brachypodium Initiative"/>
        </authorList>
    </citation>
    <scope>NUCLEOTIDE SEQUENCE [LARGE SCALE GENOMIC DNA]</scope>
    <source>
        <strain evidence="2 3">Bd21</strain>
    </source>
</reference>
<gene>
    <name evidence="3" type="primary">LOC104581736</name>
    <name evidence="2" type="ORF">BRADI_1g58258v3</name>
</gene>